<protein>
    <submittedName>
        <fullName evidence="1">Uncharacterized protein</fullName>
    </submittedName>
</protein>
<reference evidence="1 2" key="1">
    <citation type="submission" date="2016-11" db="EMBL/GenBank/DDBJ databases">
        <authorList>
            <person name="Jaros S."/>
            <person name="Januszkiewicz K."/>
            <person name="Wedrychowicz H."/>
        </authorList>
    </citation>
    <scope>NUCLEOTIDE SEQUENCE [LARGE SCALE GENOMIC DNA]</scope>
    <source>
        <strain evidence="1 2">CGMCC 1.10681</strain>
    </source>
</reference>
<dbReference type="Proteomes" id="UP000184184">
    <property type="component" value="Unassembled WGS sequence"/>
</dbReference>
<evidence type="ECO:0000313" key="2">
    <source>
        <dbReference type="Proteomes" id="UP000184184"/>
    </source>
</evidence>
<dbReference type="AlphaFoldDB" id="A0A1M7QGJ7"/>
<dbReference type="EMBL" id="FRCZ01000007">
    <property type="protein sequence ID" value="SHN29955.1"/>
    <property type="molecule type" value="Genomic_DNA"/>
</dbReference>
<dbReference type="RefSeq" id="WP_073202767.1">
    <property type="nucleotide sequence ID" value="NZ_FRCZ01000007.1"/>
</dbReference>
<name>A0A1M7QGJ7_9BACI</name>
<proteinExistence type="predicted"/>
<accession>A0A1M7QGJ7</accession>
<keyword evidence="2" id="KW-1185">Reference proteome</keyword>
<evidence type="ECO:0000313" key="1">
    <source>
        <dbReference type="EMBL" id="SHN29955.1"/>
    </source>
</evidence>
<dbReference type="STRING" id="1027249.SAMN05216179_3120"/>
<gene>
    <name evidence="1" type="ORF">SAMN05216179_3120</name>
</gene>
<organism evidence="1 2">
    <name type="scientific">Gracilibacillus kekensis</name>
    <dbReference type="NCBI Taxonomy" id="1027249"/>
    <lineage>
        <taxon>Bacteria</taxon>
        <taxon>Bacillati</taxon>
        <taxon>Bacillota</taxon>
        <taxon>Bacilli</taxon>
        <taxon>Bacillales</taxon>
        <taxon>Bacillaceae</taxon>
        <taxon>Gracilibacillus</taxon>
    </lineage>
</organism>
<sequence>MWVTPNTENEAWQTLPDTDHEEIIADYKNNPSCINYDLLREHIDKLTINVVDDDDIAYYELVFNGDSNIYHQLISQSNIDASAEEQASVNDFTITVKLEKDTGHLIDFYTEMYGTMDFEGKDINLFETMTYYVEGINIFENEDEYFLVPNGVKAYIESEDE</sequence>